<feature type="transmembrane region" description="Helical" evidence="7">
    <location>
        <begin position="373"/>
        <end position="397"/>
    </location>
</feature>
<dbReference type="Proteomes" id="UP001602322">
    <property type="component" value="Unassembled WGS sequence"/>
</dbReference>
<evidence type="ECO:0000256" key="2">
    <source>
        <dbReference type="ARBA" id="ARBA00022475"/>
    </source>
</evidence>
<evidence type="ECO:0000313" key="11">
    <source>
        <dbReference type="Proteomes" id="UP001602322"/>
    </source>
</evidence>
<accession>A0ABW6XF48</accession>
<keyword evidence="3 7" id="KW-0812">Transmembrane</keyword>
<evidence type="ECO:0000256" key="5">
    <source>
        <dbReference type="ARBA" id="ARBA00023136"/>
    </source>
</evidence>
<protein>
    <submittedName>
        <fullName evidence="10">FUSC family protein</fullName>
    </submittedName>
</protein>
<feature type="transmembrane region" description="Helical" evidence="7">
    <location>
        <begin position="31"/>
        <end position="62"/>
    </location>
</feature>
<feature type="domain" description="Integral membrane bound transporter" evidence="9">
    <location>
        <begin position="383"/>
        <end position="506"/>
    </location>
</feature>
<dbReference type="PANTHER" id="PTHR30509">
    <property type="entry name" value="P-HYDROXYBENZOIC ACID EFFLUX PUMP SUBUNIT-RELATED"/>
    <property type="match status" value="1"/>
</dbReference>
<evidence type="ECO:0000256" key="1">
    <source>
        <dbReference type="ARBA" id="ARBA00004651"/>
    </source>
</evidence>
<keyword evidence="2" id="KW-1003">Cell membrane</keyword>
<dbReference type="RefSeq" id="WP_387908356.1">
    <property type="nucleotide sequence ID" value="NZ_JBIBEG010000012.1"/>
</dbReference>
<keyword evidence="11" id="KW-1185">Reference proteome</keyword>
<reference evidence="10 11" key="1">
    <citation type="submission" date="2024-10" db="EMBL/GenBank/DDBJ databases">
        <title>The Natural Products Discovery Center: Release of the First 8490 Sequenced Strains for Exploring Actinobacteria Biosynthetic Diversity.</title>
        <authorList>
            <person name="Kalkreuter E."/>
            <person name="Kautsar S.A."/>
            <person name="Yang D."/>
            <person name="Bader C.D."/>
            <person name="Teijaro C.N."/>
            <person name="Fluegel L."/>
            <person name="Davis C.M."/>
            <person name="Simpson J.R."/>
            <person name="Lauterbach L."/>
            <person name="Steele A.D."/>
            <person name="Gui C."/>
            <person name="Meng S."/>
            <person name="Li G."/>
            <person name="Viehrig K."/>
            <person name="Ye F."/>
            <person name="Su P."/>
            <person name="Kiefer A.F."/>
            <person name="Nichols A."/>
            <person name="Cepeda A.J."/>
            <person name="Yan W."/>
            <person name="Fan B."/>
            <person name="Jiang Y."/>
            <person name="Adhikari A."/>
            <person name="Zheng C.-J."/>
            <person name="Schuster L."/>
            <person name="Cowan T.M."/>
            <person name="Smanski M.J."/>
            <person name="Chevrette M.G."/>
            <person name="De Carvalho L.P.S."/>
            <person name="Shen B."/>
        </authorList>
    </citation>
    <scope>NUCLEOTIDE SEQUENCE [LARGE SCALE GENOMIC DNA]</scope>
    <source>
        <strain evidence="10 11">NPDC012540</strain>
    </source>
</reference>
<feature type="transmembrane region" description="Helical" evidence="7">
    <location>
        <begin position="465"/>
        <end position="482"/>
    </location>
</feature>
<feature type="transmembrane region" description="Helical" evidence="7">
    <location>
        <begin position="123"/>
        <end position="143"/>
    </location>
</feature>
<evidence type="ECO:0000256" key="3">
    <source>
        <dbReference type="ARBA" id="ARBA00022692"/>
    </source>
</evidence>
<evidence type="ECO:0000256" key="6">
    <source>
        <dbReference type="ARBA" id="ARBA00043993"/>
    </source>
</evidence>
<proteinExistence type="inferred from homology"/>
<keyword evidence="5 7" id="KW-0472">Membrane</keyword>
<comment type="similarity">
    <text evidence="6">Belongs to the YccS/YhfK family.</text>
</comment>
<name>A0ABW6XF48_9ACTN</name>
<keyword evidence="4 7" id="KW-1133">Transmembrane helix</keyword>
<feature type="transmembrane region" description="Helical" evidence="7">
    <location>
        <begin position="494"/>
        <end position="514"/>
    </location>
</feature>
<comment type="caution">
    <text evidence="10">The sequence shown here is derived from an EMBL/GenBank/DDBJ whole genome shotgun (WGS) entry which is preliminary data.</text>
</comment>
<evidence type="ECO:0000256" key="7">
    <source>
        <dbReference type="SAM" id="Phobius"/>
    </source>
</evidence>
<evidence type="ECO:0000259" key="9">
    <source>
        <dbReference type="Pfam" id="PF13515"/>
    </source>
</evidence>
<gene>
    <name evidence="10" type="ORF">ACFY8O_31175</name>
</gene>
<evidence type="ECO:0000313" key="10">
    <source>
        <dbReference type="EMBL" id="MFF5900355.1"/>
    </source>
</evidence>
<sequence length="694" mass="74260">MSWLRALKETARSGLTIERRRLEPLIAVRGAAGLALVVGVSLALFGPVIAAGSAFGAFQAAIATFQRSWRPRPVLALVSGASLAVSTFVGYVTVSHTVLFLALLIVWTFAAGMTWAAGPTGGIIAGSNVAIMLVTITLPTSVADAAAHAGMMAVGGLVQAALIVLFPVRRWGAQRDALADALTAEADYARRLRHDPVAPFDPVPLMTARNAAAVTPRQARRRPADLHGARGVAERLRPVLASLADPALGVPAEGPERYWARELLGAAGSLLDSAARAVRQGDPVRLDETALSVLKSPDTEVILTGPPRRAADRLASLLADVIEIAEGTGTDDRTPGEPLVPHRRRPTLLRLIPVVYRSMRRELRRGSTILRHAIRVSAVTAVGYLLGAVLPLGHGYWAPMTAVMVMRPEFVQTYSRSVARFLGTVLGVAVATGIVQAFHPTAGLSALLAVISAGLMYLLMRTGYAVGQVCVSAYVVFLLGMGGDDWSQTVPERVVLTLVGGLLAMTAYAVYPAWETPRLRDRLAHWLITDGRYAATVLDRYADPASRSLDDVRTALLTTREARVAWQEALENARHEPVRHRGISRTAAADAQDALAQFGRVAMLMEAHLPAASANPVPEAADLARVLREVTEAGAKAVRERRLPDWEPVREVLALRDTVTDPPPDSFVRNGATLLLHALEDFSQSLRISSGRAT</sequence>
<dbReference type="PANTHER" id="PTHR30509:SF8">
    <property type="entry name" value="INNER MEMBRANE PROTEIN YCCS"/>
    <property type="match status" value="1"/>
</dbReference>
<organism evidence="10 11">
    <name type="scientific">Streptomyces argenteolus</name>
    <dbReference type="NCBI Taxonomy" id="67274"/>
    <lineage>
        <taxon>Bacteria</taxon>
        <taxon>Bacillati</taxon>
        <taxon>Actinomycetota</taxon>
        <taxon>Actinomycetes</taxon>
        <taxon>Kitasatosporales</taxon>
        <taxon>Streptomycetaceae</taxon>
        <taxon>Streptomyces</taxon>
    </lineage>
</organism>
<dbReference type="EMBL" id="JBIBEG010000012">
    <property type="protein sequence ID" value="MFF5900355.1"/>
    <property type="molecule type" value="Genomic_DNA"/>
</dbReference>
<evidence type="ECO:0000259" key="8">
    <source>
        <dbReference type="Pfam" id="PF12805"/>
    </source>
</evidence>
<dbReference type="InterPro" id="IPR032692">
    <property type="entry name" value="YccS_N"/>
</dbReference>
<dbReference type="Pfam" id="PF12805">
    <property type="entry name" value="FUSC-like"/>
    <property type="match status" value="1"/>
</dbReference>
<dbReference type="Pfam" id="PF13515">
    <property type="entry name" value="FUSC_2"/>
    <property type="match status" value="1"/>
</dbReference>
<feature type="transmembrane region" description="Helical" evidence="7">
    <location>
        <begin position="149"/>
        <end position="168"/>
    </location>
</feature>
<comment type="subcellular location">
    <subcellularLocation>
        <location evidence="1">Cell membrane</location>
        <topology evidence="1">Multi-pass membrane protein</topology>
    </subcellularLocation>
</comment>
<feature type="transmembrane region" description="Helical" evidence="7">
    <location>
        <begin position="442"/>
        <end position="459"/>
    </location>
</feature>
<feature type="domain" description="Integral membrane protein YccS N-terminal" evidence="8">
    <location>
        <begin position="81"/>
        <end position="189"/>
    </location>
</feature>
<evidence type="ECO:0000256" key="4">
    <source>
        <dbReference type="ARBA" id="ARBA00022989"/>
    </source>
</evidence>
<feature type="transmembrane region" description="Helical" evidence="7">
    <location>
        <begin position="417"/>
        <end position="435"/>
    </location>
</feature>
<dbReference type="InterPro" id="IPR049453">
    <property type="entry name" value="Memb_transporter_dom"/>
</dbReference>